<dbReference type="InterPro" id="IPR052579">
    <property type="entry name" value="Zinc_finger_SWIM"/>
</dbReference>
<keyword evidence="1" id="KW-0472">Membrane</keyword>
<evidence type="ECO:0000259" key="2">
    <source>
        <dbReference type="Pfam" id="PF10551"/>
    </source>
</evidence>
<reference evidence="3" key="2">
    <citation type="submission" date="2022-01" db="EMBL/GenBank/DDBJ databases">
        <authorList>
            <person name="Yamashiro T."/>
            <person name="Shiraishi A."/>
            <person name="Satake H."/>
            <person name="Nakayama K."/>
        </authorList>
    </citation>
    <scope>NUCLEOTIDE SEQUENCE</scope>
</reference>
<keyword evidence="1" id="KW-1133">Transmembrane helix</keyword>
<dbReference type="EMBL" id="BQNB010020951">
    <property type="protein sequence ID" value="GJU01303.1"/>
    <property type="molecule type" value="Genomic_DNA"/>
</dbReference>
<accession>A0ABQ5IPR7</accession>
<keyword evidence="1" id="KW-0812">Transmembrane</keyword>
<dbReference type="InterPro" id="IPR018289">
    <property type="entry name" value="MULE_transposase_dom"/>
</dbReference>
<protein>
    <submittedName>
        <fullName evidence="3">FAR1-related sequence 5-like protein</fullName>
    </submittedName>
</protein>
<evidence type="ECO:0000313" key="4">
    <source>
        <dbReference type="Proteomes" id="UP001151760"/>
    </source>
</evidence>
<keyword evidence="4" id="KW-1185">Reference proteome</keyword>
<organism evidence="3 4">
    <name type="scientific">Tanacetum coccineum</name>
    <dbReference type="NCBI Taxonomy" id="301880"/>
    <lineage>
        <taxon>Eukaryota</taxon>
        <taxon>Viridiplantae</taxon>
        <taxon>Streptophyta</taxon>
        <taxon>Embryophyta</taxon>
        <taxon>Tracheophyta</taxon>
        <taxon>Spermatophyta</taxon>
        <taxon>Magnoliopsida</taxon>
        <taxon>eudicotyledons</taxon>
        <taxon>Gunneridae</taxon>
        <taxon>Pentapetalae</taxon>
        <taxon>asterids</taxon>
        <taxon>campanulids</taxon>
        <taxon>Asterales</taxon>
        <taxon>Asteraceae</taxon>
        <taxon>Asteroideae</taxon>
        <taxon>Anthemideae</taxon>
        <taxon>Anthemidinae</taxon>
        <taxon>Tanacetum</taxon>
    </lineage>
</organism>
<proteinExistence type="predicted"/>
<dbReference type="Proteomes" id="UP001151760">
    <property type="component" value="Unassembled WGS sequence"/>
</dbReference>
<feature type="transmembrane region" description="Helical" evidence="1">
    <location>
        <begin position="468"/>
        <end position="494"/>
    </location>
</feature>
<dbReference type="PANTHER" id="PTHR31569:SF4">
    <property type="entry name" value="SWIM-TYPE DOMAIN-CONTAINING PROTEIN"/>
    <property type="match status" value="1"/>
</dbReference>
<comment type="caution">
    <text evidence="3">The sequence shown here is derived from an EMBL/GenBank/DDBJ whole genome shotgun (WGS) entry which is preliminary data.</text>
</comment>
<evidence type="ECO:0000256" key="1">
    <source>
        <dbReference type="SAM" id="Phobius"/>
    </source>
</evidence>
<sequence length="521" mass="59087">MQVVMSFLHSNGYVHDFYTNDVTNELKALFFVHPTSFKIWRAFPHVLMIDATYKTNKYNMPFVEIVGVTSTRKTFCIAFAFISEEKMDNYKWVLECLKLTLDECILPRVIITDRDLALMNACKKKLLEDSPTWISYMENYKQLQLVLRKYPRVLSYVDDNWLNNHKEKFVSAWCDQSFNFGNRTTNRVESQHAKLKNLLRGFVSNKALDMILGELHRLNDLELNYSACGCQLRKSCGLPCEAIPLDSVDIFWRTLDVSWSTPLEHEDIQCDDELHIFKETFNKQSNAGKKSLLRRLGIADFDRSLSLLVYLRISGLGFGQTVGSNDGGEKRNLKKDKALGLLGKVSKKGNIRLGGRSRPGDTAQNGFGLSEDERYTLARYVFSDSIWSDQGMLEPVKGQCTYSLGYVKVRVQMRVLQGDIDLLRGGTTDDIHGVEVELMGKVDHVVGSQCVCAQSTGCKKNARSDNMLLAGVYLPGIFHTSIFSIIMDLVIFLADQAEIWISKGLLDKAKGNILVVEIIKD</sequence>
<gene>
    <name evidence="3" type="ORF">Tco_1111641</name>
</gene>
<dbReference type="Pfam" id="PF10551">
    <property type="entry name" value="MULE"/>
    <property type="match status" value="1"/>
</dbReference>
<name>A0ABQ5IPR7_9ASTR</name>
<evidence type="ECO:0000313" key="3">
    <source>
        <dbReference type="EMBL" id="GJU01303.1"/>
    </source>
</evidence>
<reference evidence="3" key="1">
    <citation type="journal article" date="2022" name="Int. J. Mol. Sci.">
        <title>Draft Genome of Tanacetum Coccineum: Genomic Comparison of Closely Related Tanacetum-Family Plants.</title>
        <authorList>
            <person name="Yamashiro T."/>
            <person name="Shiraishi A."/>
            <person name="Nakayama K."/>
            <person name="Satake H."/>
        </authorList>
    </citation>
    <scope>NUCLEOTIDE SEQUENCE</scope>
</reference>
<dbReference type="PANTHER" id="PTHR31569">
    <property type="entry name" value="SWIM-TYPE DOMAIN-CONTAINING PROTEIN"/>
    <property type="match status" value="1"/>
</dbReference>
<feature type="domain" description="MULE transposase" evidence="2">
    <location>
        <begin position="46"/>
        <end position="125"/>
    </location>
</feature>